<name>A0A1E8EY78_9CLOT</name>
<comment type="subcellular location">
    <subcellularLocation>
        <location evidence="1">Spore core</location>
    </subcellularLocation>
</comment>
<proteinExistence type="inferred from homology"/>
<keyword evidence="3" id="KW-0749">Sporulation</keyword>
<dbReference type="InterPro" id="IPR012610">
    <property type="entry name" value="SASP_SspH"/>
</dbReference>
<keyword evidence="5" id="KW-1185">Reference proteome</keyword>
<sequence>MNIKRANEIFQSLGVIDVEYKGNPVWIENVIEENNEVVVKNLETKNKFTVNVFDLKEI</sequence>
<dbReference type="Pfam" id="PF08141">
    <property type="entry name" value="SspH"/>
    <property type="match status" value="1"/>
</dbReference>
<dbReference type="Proteomes" id="UP000175744">
    <property type="component" value="Unassembled WGS sequence"/>
</dbReference>
<evidence type="ECO:0000256" key="3">
    <source>
        <dbReference type="ARBA" id="ARBA00022969"/>
    </source>
</evidence>
<dbReference type="GO" id="GO:0042601">
    <property type="term" value="C:endospore-forming forespore"/>
    <property type="evidence" value="ECO:0007669"/>
    <property type="project" value="InterPro"/>
</dbReference>
<evidence type="ECO:0000256" key="1">
    <source>
        <dbReference type="ARBA" id="ARBA00004288"/>
    </source>
</evidence>
<dbReference type="GO" id="GO:0030436">
    <property type="term" value="P:asexual sporulation"/>
    <property type="evidence" value="ECO:0007669"/>
    <property type="project" value="InterPro"/>
</dbReference>
<comment type="similarity">
    <text evidence="2">Belongs to the SspH family.</text>
</comment>
<dbReference type="EMBL" id="LZFO01000019">
    <property type="protein sequence ID" value="OFI05914.1"/>
    <property type="molecule type" value="Genomic_DNA"/>
</dbReference>
<organism evidence="4 5">
    <name type="scientific">Clostridium acetireducens DSM 10703</name>
    <dbReference type="NCBI Taxonomy" id="1121290"/>
    <lineage>
        <taxon>Bacteria</taxon>
        <taxon>Bacillati</taxon>
        <taxon>Bacillota</taxon>
        <taxon>Clostridia</taxon>
        <taxon>Eubacteriales</taxon>
        <taxon>Clostridiaceae</taxon>
        <taxon>Clostridium</taxon>
    </lineage>
</organism>
<evidence type="ECO:0000313" key="4">
    <source>
        <dbReference type="EMBL" id="OFI05914.1"/>
    </source>
</evidence>
<dbReference type="AlphaFoldDB" id="A0A1E8EY78"/>
<evidence type="ECO:0000256" key="2">
    <source>
        <dbReference type="ARBA" id="ARBA00006573"/>
    </source>
</evidence>
<gene>
    <name evidence="4" type="primary">sspH</name>
    <name evidence="4" type="ORF">CLOACE_14590</name>
</gene>
<evidence type="ECO:0000313" key="5">
    <source>
        <dbReference type="Proteomes" id="UP000175744"/>
    </source>
</evidence>
<dbReference type="NCBIfam" id="TIGR02861">
    <property type="entry name" value="SASP_H"/>
    <property type="match status" value="1"/>
</dbReference>
<dbReference type="RefSeq" id="WP_070110443.1">
    <property type="nucleotide sequence ID" value="NZ_LZFO01000019.1"/>
</dbReference>
<reference evidence="4 5" key="1">
    <citation type="submission" date="2016-06" db="EMBL/GenBank/DDBJ databases">
        <title>Genome sequence of Clostridium acetireducens DSM 10703.</title>
        <authorList>
            <person name="Poehlein A."/>
            <person name="Fluechter S."/>
            <person name="Duerre P."/>
            <person name="Daniel R."/>
        </authorList>
    </citation>
    <scope>NUCLEOTIDE SEQUENCE [LARGE SCALE GENOMIC DNA]</scope>
    <source>
        <strain evidence="4 5">DSM 10703</strain>
    </source>
</reference>
<accession>A0A1E8EY78</accession>
<dbReference type="GO" id="GO:0030435">
    <property type="term" value="P:sporulation resulting in formation of a cellular spore"/>
    <property type="evidence" value="ECO:0007669"/>
    <property type="project" value="UniProtKB-KW"/>
</dbReference>
<comment type="caution">
    <text evidence="4">The sequence shown here is derived from an EMBL/GenBank/DDBJ whole genome shotgun (WGS) entry which is preliminary data.</text>
</comment>
<protein>
    <submittedName>
        <fullName evidence="4">Small, acid-soluble spore protein H</fullName>
    </submittedName>
</protein>